<dbReference type="Proteomes" id="UP000005408">
    <property type="component" value="Unassembled WGS sequence"/>
</dbReference>
<dbReference type="PANTHER" id="PTHR45813:SF8">
    <property type="entry name" value="IG-LIKE DOMAIN-CONTAINING PROTEIN"/>
    <property type="match status" value="1"/>
</dbReference>
<dbReference type="InterPro" id="IPR032471">
    <property type="entry name" value="AGRL2-4_GAIN_subdom_A"/>
</dbReference>
<dbReference type="AlphaFoldDB" id="A0A8W8NGZ6"/>
<dbReference type="GO" id="GO:0007189">
    <property type="term" value="P:adenylate cyclase-activating G protein-coupled receptor signaling pathway"/>
    <property type="evidence" value="ECO:0007669"/>
    <property type="project" value="TreeGrafter"/>
</dbReference>
<dbReference type="InterPro" id="IPR036179">
    <property type="entry name" value="Ig-like_dom_sf"/>
</dbReference>
<name>A0A8W8NGZ6_MAGGI</name>
<dbReference type="SUPFAM" id="SSF48726">
    <property type="entry name" value="Immunoglobulin"/>
    <property type="match status" value="2"/>
</dbReference>
<dbReference type="InterPro" id="IPR051587">
    <property type="entry name" value="Adhesion_GPCR"/>
</dbReference>
<dbReference type="Pfam" id="PF16489">
    <property type="entry name" value="GAIN"/>
    <property type="match status" value="1"/>
</dbReference>
<evidence type="ECO:0008006" key="5">
    <source>
        <dbReference type="Google" id="ProtNLM"/>
    </source>
</evidence>
<dbReference type="Gene3D" id="4.10.1240.10">
    <property type="entry name" value="GPCR, family 2, extracellular hormone receptor domain"/>
    <property type="match status" value="1"/>
</dbReference>
<dbReference type="InterPro" id="IPR001879">
    <property type="entry name" value="GPCR_2_extracellular_dom"/>
</dbReference>
<dbReference type="InterPro" id="IPR013783">
    <property type="entry name" value="Ig-like_fold"/>
</dbReference>
<evidence type="ECO:0000259" key="2">
    <source>
        <dbReference type="PROSITE" id="PS50835"/>
    </source>
</evidence>
<dbReference type="SMART" id="SM00008">
    <property type="entry name" value="HormR"/>
    <property type="match status" value="1"/>
</dbReference>
<dbReference type="Pfam" id="PF02793">
    <property type="entry name" value="HRM"/>
    <property type="match status" value="1"/>
</dbReference>
<dbReference type="PROSITE" id="PS50835">
    <property type="entry name" value="IG_LIKE"/>
    <property type="match status" value="1"/>
</dbReference>
<organism evidence="3 4">
    <name type="scientific">Magallana gigas</name>
    <name type="common">Pacific oyster</name>
    <name type="synonym">Crassostrea gigas</name>
    <dbReference type="NCBI Taxonomy" id="29159"/>
    <lineage>
        <taxon>Eukaryota</taxon>
        <taxon>Metazoa</taxon>
        <taxon>Spiralia</taxon>
        <taxon>Lophotrochozoa</taxon>
        <taxon>Mollusca</taxon>
        <taxon>Bivalvia</taxon>
        <taxon>Autobranchia</taxon>
        <taxon>Pteriomorphia</taxon>
        <taxon>Ostreida</taxon>
        <taxon>Ostreoidea</taxon>
        <taxon>Ostreidae</taxon>
        <taxon>Magallana</taxon>
    </lineage>
</organism>
<dbReference type="InterPro" id="IPR036445">
    <property type="entry name" value="GPCR_2_extracell_dom_sf"/>
</dbReference>
<dbReference type="InterPro" id="IPR007110">
    <property type="entry name" value="Ig-like_dom"/>
</dbReference>
<evidence type="ECO:0000313" key="4">
    <source>
        <dbReference type="Proteomes" id="UP000005408"/>
    </source>
</evidence>
<proteinExistence type="predicted"/>
<reference evidence="3" key="1">
    <citation type="submission" date="2022-08" db="UniProtKB">
        <authorList>
            <consortium name="EnsemblMetazoa"/>
        </authorList>
    </citation>
    <scope>IDENTIFICATION</scope>
    <source>
        <strain evidence="3">05x7-T-G4-1.051#20</strain>
    </source>
</reference>
<evidence type="ECO:0000313" key="3">
    <source>
        <dbReference type="EnsemblMetazoa" id="G5778.2:cds"/>
    </source>
</evidence>
<dbReference type="SUPFAM" id="SSF111418">
    <property type="entry name" value="Hormone receptor domain"/>
    <property type="match status" value="1"/>
</dbReference>
<dbReference type="Gene3D" id="2.60.40.10">
    <property type="entry name" value="Immunoglobulins"/>
    <property type="match status" value="2"/>
</dbReference>
<dbReference type="PANTHER" id="PTHR45813">
    <property type="entry name" value="IG-LIKE DOMAIN-CONTAINING PROTEIN"/>
    <property type="match status" value="1"/>
</dbReference>
<feature type="domain" description="Ig-like" evidence="2">
    <location>
        <begin position="67"/>
        <end position="155"/>
    </location>
</feature>
<dbReference type="EnsemblMetazoa" id="G5778.2">
    <property type="protein sequence ID" value="G5778.2:cds"/>
    <property type="gene ID" value="G5778"/>
</dbReference>
<dbReference type="PROSITE" id="PS50227">
    <property type="entry name" value="G_PROTEIN_RECEP_F2_3"/>
    <property type="match status" value="1"/>
</dbReference>
<keyword evidence="4" id="KW-1185">Reference proteome</keyword>
<dbReference type="Gene3D" id="1.25.40.610">
    <property type="match status" value="1"/>
</dbReference>
<protein>
    <recommendedName>
        <fullName evidence="5">Ig-like domain-containing protein</fullName>
    </recommendedName>
</protein>
<evidence type="ECO:0000259" key="1">
    <source>
        <dbReference type="PROSITE" id="PS50227"/>
    </source>
</evidence>
<accession>A0A8W8NGZ6</accession>
<dbReference type="GO" id="GO:0016020">
    <property type="term" value="C:membrane"/>
    <property type="evidence" value="ECO:0007669"/>
    <property type="project" value="InterPro"/>
</dbReference>
<sequence length="399" mass="44391">VKWFHNGFVINNPPKRYKITSRRAENNTSLHTLDIGNVLQRDMGAWKITVSNQVTYVSREMTLKVIPRLVLHLNPTYDFSILRGDKINLQCTVTNPESVFDVTNGSLVITKDGSVLPDVNSSTFSTTWNKYSAMEPDSGRYTCTHSGYHVLVSVSVYVTVIQPEQKRCESEWSEGKLWNATLAGTTKQEPCPAKQKGFATRYCEQHGMWASPSLINCTSKAFTDASSQLDDIIEDGIQNTEKVQKAVNNTLQMMKNITSSTNELSAGDLSSSLDILEKIVDVTNSTGSTIEKEVFYAVIDNVLSANNSKSWTTVSDKTGKDASSILKNMERLSEVVMQSDNVSTTQFTGSNFELTINQTKIDETGIRFPEISTNNVSGNFEQIPTFLELPKQDTKSEKV</sequence>
<dbReference type="GO" id="GO:0004930">
    <property type="term" value="F:G protein-coupled receptor activity"/>
    <property type="evidence" value="ECO:0007669"/>
    <property type="project" value="InterPro"/>
</dbReference>
<feature type="domain" description="G-protein coupled receptors family 2 profile 1" evidence="1">
    <location>
        <begin position="142"/>
        <end position="221"/>
    </location>
</feature>